<feature type="compositionally biased region" description="Polar residues" evidence="1">
    <location>
        <begin position="1"/>
        <end position="23"/>
    </location>
</feature>
<name>A0A0A9HJ26_ARUDO</name>
<feature type="region of interest" description="Disordered" evidence="1">
    <location>
        <begin position="1"/>
        <end position="24"/>
    </location>
</feature>
<dbReference type="AlphaFoldDB" id="A0A0A9HJ26"/>
<dbReference type="EMBL" id="GBRH01162062">
    <property type="protein sequence ID" value="JAE35834.1"/>
    <property type="molecule type" value="Transcribed_RNA"/>
</dbReference>
<evidence type="ECO:0000256" key="1">
    <source>
        <dbReference type="SAM" id="MobiDB-lite"/>
    </source>
</evidence>
<accession>A0A0A9HJ26</accession>
<organism evidence="2">
    <name type="scientific">Arundo donax</name>
    <name type="common">Giant reed</name>
    <name type="synonym">Donax arundinaceus</name>
    <dbReference type="NCBI Taxonomy" id="35708"/>
    <lineage>
        <taxon>Eukaryota</taxon>
        <taxon>Viridiplantae</taxon>
        <taxon>Streptophyta</taxon>
        <taxon>Embryophyta</taxon>
        <taxon>Tracheophyta</taxon>
        <taxon>Spermatophyta</taxon>
        <taxon>Magnoliopsida</taxon>
        <taxon>Liliopsida</taxon>
        <taxon>Poales</taxon>
        <taxon>Poaceae</taxon>
        <taxon>PACMAD clade</taxon>
        <taxon>Arundinoideae</taxon>
        <taxon>Arundineae</taxon>
        <taxon>Arundo</taxon>
    </lineage>
</organism>
<proteinExistence type="predicted"/>
<sequence>MNVQKNTVASIFHTSDAQSSESGGDTVVARTYLFRLKNEDEATKLSTAIKENAPSD</sequence>
<reference evidence="2" key="1">
    <citation type="submission" date="2014-09" db="EMBL/GenBank/DDBJ databases">
        <authorList>
            <person name="Magalhaes I.L.F."/>
            <person name="Oliveira U."/>
            <person name="Santos F.R."/>
            <person name="Vidigal T.H.D.A."/>
            <person name="Brescovit A.D."/>
            <person name="Santos A.J."/>
        </authorList>
    </citation>
    <scope>NUCLEOTIDE SEQUENCE</scope>
    <source>
        <tissue evidence="2">Shoot tissue taken approximately 20 cm above the soil surface</tissue>
    </source>
</reference>
<protein>
    <submittedName>
        <fullName evidence="2">Uncharacterized protein</fullName>
    </submittedName>
</protein>
<reference evidence="2" key="2">
    <citation type="journal article" date="2015" name="Data Brief">
        <title>Shoot transcriptome of the giant reed, Arundo donax.</title>
        <authorList>
            <person name="Barrero R.A."/>
            <person name="Guerrero F.D."/>
            <person name="Moolhuijzen P."/>
            <person name="Goolsby J.A."/>
            <person name="Tidwell J."/>
            <person name="Bellgard S.E."/>
            <person name="Bellgard M.I."/>
        </authorList>
    </citation>
    <scope>NUCLEOTIDE SEQUENCE</scope>
    <source>
        <tissue evidence="2">Shoot tissue taken approximately 20 cm above the soil surface</tissue>
    </source>
</reference>
<evidence type="ECO:0000313" key="2">
    <source>
        <dbReference type="EMBL" id="JAE35834.1"/>
    </source>
</evidence>